<evidence type="ECO:0000313" key="4">
    <source>
        <dbReference type="EMBL" id="MFC6770358.1"/>
    </source>
</evidence>
<dbReference type="InterPro" id="IPR036915">
    <property type="entry name" value="Cyclin-like_sf"/>
</dbReference>
<dbReference type="PRINTS" id="PR00685">
    <property type="entry name" value="TIFACTORIIB"/>
</dbReference>
<gene>
    <name evidence="4" type="ORF">ACFQDD_02250</name>
</gene>
<dbReference type="PANTHER" id="PTHR11618:SF13">
    <property type="entry name" value="TRANSCRIPTION INITIATION FACTOR IIB"/>
    <property type="match status" value="1"/>
</dbReference>
<dbReference type="Pfam" id="PF00382">
    <property type="entry name" value="TFIIB"/>
    <property type="match status" value="1"/>
</dbReference>
<evidence type="ECO:0000256" key="1">
    <source>
        <dbReference type="ARBA" id="ARBA00023015"/>
    </source>
</evidence>
<protein>
    <recommendedName>
        <fullName evidence="3">Transcription factor TFIIB cyclin-like domain-containing protein</fullName>
    </recommendedName>
</protein>
<dbReference type="InterPro" id="IPR000812">
    <property type="entry name" value="TFIIB"/>
</dbReference>
<evidence type="ECO:0000313" key="5">
    <source>
        <dbReference type="Proteomes" id="UP001596274"/>
    </source>
</evidence>
<sequence>MYDRNRFVAVTGDHLERTPAEITSGDRLLNELEAEYASVSSETPDRTIAEPQRSRDELHEIETTSDIQDIFDAINQTRPSDIRMRSTQTREHGDGTYSYDPSWVHSESGTRLGVLDDVWIYRKGMIALDALQLVALEEGIIANEREYPEGRDFWEAVGALRGRGAHIPKFESSNEPLSESSETDPGAEINKWKVAKKINYGDRVRTYVHPYDRDYQERLALELTPVIIDTVESLYLSPAVAYRTAELYAKGHAAGVVPGAAHESSVGAALRIAAIEAGTPRPLADIADTVEEDPTSIRNKFQRIMKETSLSETLDVSDLIVDPVDYVPYIARHLGVTDDTSLRNSVCELLTQEEHGGGSNPISEVAAAFYVAMKQSDNYSITQEDIARAAEISEVTIRNNYRKYTGSP</sequence>
<dbReference type="InterPro" id="IPR013150">
    <property type="entry name" value="TFIIB_cyclin"/>
</dbReference>
<organism evidence="4 5">
    <name type="scientific">Halorubrum pallidum</name>
    <dbReference type="NCBI Taxonomy" id="1526114"/>
    <lineage>
        <taxon>Archaea</taxon>
        <taxon>Methanobacteriati</taxon>
        <taxon>Methanobacteriota</taxon>
        <taxon>Stenosarchaea group</taxon>
        <taxon>Halobacteria</taxon>
        <taxon>Halobacteriales</taxon>
        <taxon>Haloferacaceae</taxon>
        <taxon>Halorubrum</taxon>
    </lineage>
</organism>
<feature type="domain" description="Transcription factor TFIIB cyclin-like" evidence="3">
    <location>
        <begin position="320"/>
        <end position="403"/>
    </location>
</feature>
<name>A0ABD5T4C9_9EURY</name>
<dbReference type="EMBL" id="JBHSWT010000045">
    <property type="protein sequence ID" value="MFC6770358.1"/>
    <property type="molecule type" value="Genomic_DNA"/>
</dbReference>
<accession>A0ABD5T4C9</accession>
<dbReference type="CDD" id="cd00043">
    <property type="entry name" value="CYCLIN_SF"/>
    <property type="match status" value="1"/>
</dbReference>
<dbReference type="PANTHER" id="PTHR11618">
    <property type="entry name" value="TRANSCRIPTION INITIATION FACTOR IIB-RELATED"/>
    <property type="match status" value="1"/>
</dbReference>
<dbReference type="SUPFAM" id="SSF47954">
    <property type="entry name" value="Cyclin-like"/>
    <property type="match status" value="2"/>
</dbReference>
<reference evidence="4 5" key="1">
    <citation type="journal article" date="2019" name="Int. J. Syst. Evol. Microbiol.">
        <title>The Global Catalogue of Microorganisms (GCM) 10K type strain sequencing project: providing services to taxonomists for standard genome sequencing and annotation.</title>
        <authorList>
            <consortium name="The Broad Institute Genomics Platform"/>
            <consortium name="The Broad Institute Genome Sequencing Center for Infectious Disease"/>
            <person name="Wu L."/>
            <person name="Ma J."/>
        </authorList>
    </citation>
    <scope>NUCLEOTIDE SEQUENCE [LARGE SCALE GENOMIC DNA]</scope>
    <source>
        <strain evidence="4 5">PJ61</strain>
    </source>
</reference>
<evidence type="ECO:0000259" key="3">
    <source>
        <dbReference type="Pfam" id="PF00382"/>
    </source>
</evidence>
<proteinExistence type="predicted"/>
<dbReference type="Gene3D" id="1.10.472.10">
    <property type="entry name" value="Cyclin-like"/>
    <property type="match status" value="2"/>
</dbReference>
<keyword evidence="1" id="KW-0805">Transcription regulation</keyword>
<evidence type="ECO:0000256" key="2">
    <source>
        <dbReference type="ARBA" id="ARBA00023163"/>
    </source>
</evidence>
<dbReference type="AlphaFoldDB" id="A0ABD5T4C9"/>
<comment type="caution">
    <text evidence="4">The sequence shown here is derived from an EMBL/GenBank/DDBJ whole genome shotgun (WGS) entry which is preliminary data.</text>
</comment>
<dbReference type="Proteomes" id="UP001596274">
    <property type="component" value="Unassembled WGS sequence"/>
</dbReference>
<keyword evidence="2" id="KW-0804">Transcription</keyword>
<keyword evidence="5" id="KW-1185">Reference proteome</keyword>